<dbReference type="AlphaFoldDB" id="A0A1H7Q043"/>
<dbReference type="Gene3D" id="3.20.20.140">
    <property type="entry name" value="Metal-dependent hydrolases"/>
    <property type="match status" value="1"/>
</dbReference>
<dbReference type="InterPro" id="IPR011059">
    <property type="entry name" value="Metal-dep_hydrolase_composite"/>
</dbReference>
<dbReference type="InterPro" id="IPR032466">
    <property type="entry name" value="Metal_Hydrolase"/>
</dbReference>
<name>A0A1H7Q043_AQUAM</name>
<dbReference type="PANTHER" id="PTHR43135:SF3">
    <property type="entry name" value="ALPHA-D-RIBOSE 1-METHYLPHOSPHONATE 5-TRIPHOSPHATE DIPHOSPHATASE"/>
    <property type="match status" value="1"/>
</dbReference>
<dbReference type="EMBL" id="FOAB01000004">
    <property type="protein sequence ID" value="SEL40865.1"/>
    <property type="molecule type" value="Genomic_DNA"/>
</dbReference>
<reference evidence="2 3" key="1">
    <citation type="submission" date="2016-10" db="EMBL/GenBank/DDBJ databases">
        <authorList>
            <person name="de Groot N.N."/>
        </authorList>
    </citation>
    <scope>NUCLEOTIDE SEQUENCE [LARGE SCALE GENOMIC DNA]</scope>
    <source>
        <strain evidence="2 3">DSM 25232</strain>
    </source>
</reference>
<dbReference type="InterPro" id="IPR051781">
    <property type="entry name" value="Metallo-dep_Hydrolase"/>
</dbReference>
<dbReference type="Gene3D" id="2.30.40.10">
    <property type="entry name" value="Urease, subunit C, domain 1"/>
    <property type="match status" value="2"/>
</dbReference>
<dbReference type="RefSeq" id="WP_091408559.1">
    <property type="nucleotide sequence ID" value="NZ_FOAB01000004.1"/>
</dbReference>
<dbReference type="SUPFAM" id="SSF51338">
    <property type="entry name" value="Composite domain of metallo-dependent hydrolases"/>
    <property type="match status" value="1"/>
</dbReference>
<dbReference type="PANTHER" id="PTHR43135">
    <property type="entry name" value="ALPHA-D-RIBOSE 1-METHYLPHOSPHONATE 5-TRIPHOSPHATE DIPHOSPHATASE"/>
    <property type="match status" value="1"/>
</dbReference>
<proteinExistence type="predicted"/>
<accession>A0A1H7Q043</accession>
<gene>
    <name evidence="2" type="ORF">SAMN04487910_2367</name>
</gene>
<dbReference type="InterPro" id="IPR006680">
    <property type="entry name" value="Amidohydro-rel"/>
</dbReference>
<evidence type="ECO:0000259" key="1">
    <source>
        <dbReference type="Pfam" id="PF01979"/>
    </source>
</evidence>
<protein>
    <submittedName>
        <fullName evidence="2">Imidazolonepropionase</fullName>
    </submittedName>
</protein>
<dbReference type="Pfam" id="PF01979">
    <property type="entry name" value="Amidohydro_1"/>
    <property type="match status" value="1"/>
</dbReference>
<organism evidence="2 3">
    <name type="scientific">Aquimarina amphilecti</name>
    <dbReference type="NCBI Taxonomy" id="1038014"/>
    <lineage>
        <taxon>Bacteria</taxon>
        <taxon>Pseudomonadati</taxon>
        <taxon>Bacteroidota</taxon>
        <taxon>Flavobacteriia</taxon>
        <taxon>Flavobacteriales</taxon>
        <taxon>Flavobacteriaceae</taxon>
        <taxon>Aquimarina</taxon>
    </lineage>
</organism>
<sequence>MKTLIHLIIIFFIGLLNAQESFIIKDVTIFDGEKVIPKTSILVENGTISKVAKSINHKTTVIDGNGKFLMPAMTNCHVHAWGVPILQQAAGAGVFNLLDMHGVEPYQGMMKTYRDSTNYARFFVAGYAATAPEGHGTQYGFPVPTLTKPEDALKFVTDRIKAGVDHIKIIVEPWKPTLSHETVKAIIDEGHKNKKKVVVHVSKMNDGYQVLTNNADGLVHIWRDTPMPEDQLQQLAKEKDFFVIPTLLVSIEVQKKRRKKTAEEIKQVESFLKKEVKRLYDAGVSILAGTDPPNVDINYGTDLYKELILMSEAGIPNKEVLKGTTSLPADKFELGKIGYVKEGYIADLLLLDKNPIEDIKHINTIASMWKAGKEVQIKK</sequence>
<evidence type="ECO:0000313" key="3">
    <source>
        <dbReference type="Proteomes" id="UP000198521"/>
    </source>
</evidence>
<dbReference type="SUPFAM" id="SSF51556">
    <property type="entry name" value="Metallo-dependent hydrolases"/>
    <property type="match status" value="1"/>
</dbReference>
<dbReference type="STRING" id="1038014.SAMN04487910_2367"/>
<evidence type="ECO:0000313" key="2">
    <source>
        <dbReference type="EMBL" id="SEL40865.1"/>
    </source>
</evidence>
<dbReference type="GO" id="GO:0016810">
    <property type="term" value="F:hydrolase activity, acting on carbon-nitrogen (but not peptide) bonds"/>
    <property type="evidence" value="ECO:0007669"/>
    <property type="project" value="InterPro"/>
</dbReference>
<dbReference type="Proteomes" id="UP000198521">
    <property type="component" value="Unassembled WGS sequence"/>
</dbReference>
<feature type="domain" description="Amidohydrolase-related" evidence="1">
    <location>
        <begin position="68"/>
        <end position="374"/>
    </location>
</feature>
<dbReference type="OrthoDB" id="9797498at2"/>
<keyword evidence="3" id="KW-1185">Reference proteome</keyword>